<organism evidence="1 2">
    <name type="scientific">Pseudohalocynthiibacter aestuariivivens</name>
    <dbReference type="NCBI Taxonomy" id="1591409"/>
    <lineage>
        <taxon>Bacteria</taxon>
        <taxon>Pseudomonadati</taxon>
        <taxon>Pseudomonadota</taxon>
        <taxon>Alphaproteobacteria</taxon>
        <taxon>Rhodobacterales</taxon>
        <taxon>Paracoccaceae</taxon>
        <taxon>Pseudohalocynthiibacter</taxon>
    </lineage>
</organism>
<accession>A0ABV5JEG2</accession>
<dbReference type="RefSeq" id="WP_213890758.1">
    <property type="nucleotide sequence ID" value="NZ_JAGFNU010000014.1"/>
</dbReference>
<dbReference type="SUPFAM" id="SSF51197">
    <property type="entry name" value="Clavaminate synthase-like"/>
    <property type="match status" value="1"/>
</dbReference>
<proteinExistence type="predicted"/>
<keyword evidence="2" id="KW-1185">Reference proteome</keyword>
<protein>
    <recommendedName>
        <fullName evidence="3">Phytanoyl-CoA dioxygenase family protein</fullName>
    </recommendedName>
</protein>
<dbReference type="EMBL" id="JBHMEA010000015">
    <property type="protein sequence ID" value="MFB9231108.1"/>
    <property type="molecule type" value="Genomic_DNA"/>
</dbReference>
<gene>
    <name evidence="1" type="ORF">ACFFUT_04815</name>
</gene>
<dbReference type="Gene3D" id="2.60.120.620">
    <property type="entry name" value="q2cbj1_9rhob like domain"/>
    <property type="match status" value="1"/>
</dbReference>
<evidence type="ECO:0000313" key="1">
    <source>
        <dbReference type="EMBL" id="MFB9231108.1"/>
    </source>
</evidence>
<sequence>MNALLDKGWQKFASDPAVLEWLKSAVPVALKARRDLAFVRDWLDCEGTWFVGVDALNADERGAVEGSGPLKGTVLEFLRSYLGGALLPFDKGQVSIVYPGYPRPRMGESDAGFWYRQNRDAAHVDGLKPVGKARRRMVKEPHAFVLGLPMTACNDRTAPLVIWEGSHKIMQRVFRTALKAHPVETWMDVDLTNVYQTARREVFETCPRVKVTAQPGEAYLLHRHALHGVSSWEEGAEAPDEGRMICYFRPEFTGGVKEWLDAP</sequence>
<evidence type="ECO:0008006" key="3">
    <source>
        <dbReference type="Google" id="ProtNLM"/>
    </source>
</evidence>
<reference evidence="1 2" key="1">
    <citation type="submission" date="2024-09" db="EMBL/GenBank/DDBJ databases">
        <authorList>
            <person name="Sun Q."/>
            <person name="Mori K."/>
        </authorList>
    </citation>
    <scope>NUCLEOTIDE SEQUENCE [LARGE SCALE GENOMIC DNA]</scope>
    <source>
        <strain evidence="1 2">CECT 8726</strain>
    </source>
</reference>
<dbReference type="Proteomes" id="UP001589683">
    <property type="component" value="Unassembled WGS sequence"/>
</dbReference>
<name>A0ABV5JEG2_9RHOB</name>
<evidence type="ECO:0000313" key="2">
    <source>
        <dbReference type="Proteomes" id="UP001589683"/>
    </source>
</evidence>
<comment type="caution">
    <text evidence="1">The sequence shown here is derived from an EMBL/GenBank/DDBJ whole genome shotgun (WGS) entry which is preliminary data.</text>
</comment>